<dbReference type="Gene3D" id="1.25.40.10">
    <property type="entry name" value="Tetratricopeptide repeat domain"/>
    <property type="match status" value="1"/>
</dbReference>
<dbReference type="Proteomes" id="UP000326759">
    <property type="component" value="Unassembled WGS sequence"/>
</dbReference>
<evidence type="ECO:0000313" key="3">
    <source>
        <dbReference type="Proteomes" id="UP000326759"/>
    </source>
</evidence>
<proteinExistence type="predicted"/>
<dbReference type="EMBL" id="SEYY01010766">
    <property type="protein sequence ID" value="KAB7501398.1"/>
    <property type="molecule type" value="Genomic_DNA"/>
</dbReference>
<dbReference type="OrthoDB" id="428342at2759"/>
<protein>
    <submittedName>
        <fullName evidence="2">Trafficking protein particle complex subunit 12</fullName>
    </submittedName>
</protein>
<accession>A0A5N5T5X6</accession>
<dbReference type="PANTHER" id="PTHR21581">
    <property type="entry name" value="D-ALANYL-D-ALANINE CARBOXYPEPTIDASE"/>
    <property type="match status" value="1"/>
</dbReference>
<organism evidence="2 3">
    <name type="scientific">Armadillidium nasatum</name>
    <dbReference type="NCBI Taxonomy" id="96803"/>
    <lineage>
        <taxon>Eukaryota</taxon>
        <taxon>Metazoa</taxon>
        <taxon>Ecdysozoa</taxon>
        <taxon>Arthropoda</taxon>
        <taxon>Crustacea</taxon>
        <taxon>Multicrustacea</taxon>
        <taxon>Malacostraca</taxon>
        <taxon>Eumalacostraca</taxon>
        <taxon>Peracarida</taxon>
        <taxon>Isopoda</taxon>
        <taxon>Oniscidea</taxon>
        <taxon>Crinocheta</taxon>
        <taxon>Armadillidiidae</taxon>
        <taxon>Armadillidium</taxon>
    </lineage>
</organism>
<feature type="repeat" description="TPR" evidence="1">
    <location>
        <begin position="367"/>
        <end position="400"/>
    </location>
</feature>
<dbReference type="PROSITE" id="PS50005">
    <property type="entry name" value="TPR"/>
    <property type="match status" value="2"/>
</dbReference>
<dbReference type="GO" id="GO:0030008">
    <property type="term" value="C:TRAPP complex"/>
    <property type="evidence" value="ECO:0007669"/>
    <property type="project" value="TreeGrafter"/>
</dbReference>
<dbReference type="InterPro" id="IPR019734">
    <property type="entry name" value="TPR_rpt"/>
</dbReference>
<sequence>MENKDKRNTASHYFKADSTTIFDELSKGQPEEKETFQNLSSPVEKVSIYFPSTTSFSYINTPTNQPVIETMNIEDNILSDITSSISHISLESDRIYDGWIPSESTKEVLASIIASPGNYKVDKQLLVTPNIAIKEDFRDPIRNLLQNYLGEEAASQRRTLLISSVTQDDRGLRQLVANGCYHAAVNLTTQLLTVYGQGEKRSDQPCKHTVHSVQLWFTRIALLVKLRRFSFAEVECEPFGDLNSPDLYFEFYPEIYGGKKGSMVPFAFRLLAAELPQYLGKHTLALDRLSKVLATCNKIIENLMNGLTEDGSEIYKKEKREECIKVWKLRRLKVLYSLTRCAVSLKDFRLSSTLLQALLKEDKESTSGLFSALGRLCLNLGDINSAQEAFKKHLEHSPTGGNYDPVQGLLHSAFISCAKNDFGNAAQILEQAHKISPENPLVINNLGVCLMFVGKIRDAIRVVEKAIQARPEKFLHEALVLNLSTMYELESSAAQKKKLNLLSLVAGHKGDGFNIAALKLQV</sequence>
<dbReference type="AlphaFoldDB" id="A0A5N5T5X6"/>
<dbReference type="InterPro" id="IPR011990">
    <property type="entry name" value="TPR-like_helical_dom_sf"/>
</dbReference>
<dbReference type="GO" id="GO:0005794">
    <property type="term" value="C:Golgi apparatus"/>
    <property type="evidence" value="ECO:0007669"/>
    <property type="project" value="TreeGrafter"/>
</dbReference>
<keyword evidence="3" id="KW-1185">Reference proteome</keyword>
<dbReference type="SMART" id="SM00028">
    <property type="entry name" value="TPR"/>
    <property type="match status" value="3"/>
</dbReference>
<evidence type="ECO:0000256" key="1">
    <source>
        <dbReference type="PROSITE-ProRule" id="PRU00339"/>
    </source>
</evidence>
<keyword evidence="1" id="KW-0802">TPR repeat</keyword>
<comment type="caution">
    <text evidence="2">The sequence shown here is derived from an EMBL/GenBank/DDBJ whole genome shotgun (WGS) entry which is preliminary data.</text>
</comment>
<evidence type="ECO:0000313" key="2">
    <source>
        <dbReference type="EMBL" id="KAB7501398.1"/>
    </source>
</evidence>
<dbReference type="Pfam" id="PF13181">
    <property type="entry name" value="TPR_8"/>
    <property type="match status" value="1"/>
</dbReference>
<name>A0A5N5T5X6_9CRUS</name>
<dbReference type="PANTHER" id="PTHR21581:SF6">
    <property type="entry name" value="TRAFFICKING PROTEIN PARTICLE COMPLEX SUBUNIT 12"/>
    <property type="match status" value="1"/>
</dbReference>
<gene>
    <name evidence="2" type="ORF">Anas_13566</name>
</gene>
<dbReference type="SUPFAM" id="SSF48452">
    <property type="entry name" value="TPR-like"/>
    <property type="match status" value="1"/>
</dbReference>
<feature type="repeat" description="TPR" evidence="1">
    <location>
        <begin position="440"/>
        <end position="473"/>
    </location>
</feature>
<dbReference type="Pfam" id="PF14559">
    <property type="entry name" value="TPR_19"/>
    <property type="match status" value="1"/>
</dbReference>
<reference evidence="2 3" key="1">
    <citation type="journal article" date="2019" name="PLoS Biol.">
        <title>Sex chromosomes control vertical transmission of feminizing Wolbachia symbionts in an isopod.</title>
        <authorList>
            <person name="Becking T."/>
            <person name="Chebbi M.A."/>
            <person name="Giraud I."/>
            <person name="Moumen B."/>
            <person name="Laverre T."/>
            <person name="Caubet Y."/>
            <person name="Peccoud J."/>
            <person name="Gilbert C."/>
            <person name="Cordaux R."/>
        </authorList>
    </citation>
    <scope>NUCLEOTIDE SEQUENCE [LARGE SCALE GENOMIC DNA]</scope>
    <source>
        <strain evidence="2">ANa2</strain>
        <tissue evidence="2">Whole body excluding digestive tract and cuticle</tissue>
    </source>
</reference>